<feature type="domain" description="BHLH" evidence="6">
    <location>
        <begin position="102"/>
        <end position="154"/>
    </location>
</feature>
<dbReference type="InterPro" id="IPR011598">
    <property type="entry name" value="bHLH_dom"/>
</dbReference>
<keyword evidence="5" id="KW-0539">Nucleus</keyword>
<dbReference type="eggNOG" id="KOG4029">
    <property type="taxonomic scope" value="Eukaryota"/>
</dbReference>
<dbReference type="PANTHER" id="PTHR23349:SF68">
    <property type="entry name" value="FI14601P"/>
    <property type="match status" value="1"/>
</dbReference>
<keyword evidence="4" id="KW-0804">Transcription</keyword>
<evidence type="ECO:0000256" key="2">
    <source>
        <dbReference type="ARBA" id="ARBA00023015"/>
    </source>
</evidence>
<evidence type="ECO:0000256" key="5">
    <source>
        <dbReference type="ARBA" id="ARBA00023242"/>
    </source>
</evidence>
<evidence type="ECO:0000256" key="1">
    <source>
        <dbReference type="ARBA" id="ARBA00004123"/>
    </source>
</evidence>
<proteinExistence type="predicted"/>
<reference evidence="7" key="2">
    <citation type="submission" date="2015-02" db="UniProtKB">
        <authorList>
            <consortium name="EnsemblMetazoa"/>
        </authorList>
    </citation>
    <scope>IDENTIFICATION</scope>
</reference>
<dbReference type="GO" id="GO:0000981">
    <property type="term" value="F:DNA-binding transcription factor activity, RNA polymerase II-specific"/>
    <property type="evidence" value="ECO:0007669"/>
    <property type="project" value="TreeGrafter"/>
</dbReference>
<evidence type="ECO:0000259" key="6">
    <source>
        <dbReference type="PROSITE" id="PS50888"/>
    </source>
</evidence>
<keyword evidence="8" id="KW-1185">Reference proteome</keyword>
<dbReference type="PhylomeDB" id="T1JDN0"/>
<accession>T1JDN0</accession>
<dbReference type="GO" id="GO:0046983">
    <property type="term" value="F:protein dimerization activity"/>
    <property type="evidence" value="ECO:0007669"/>
    <property type="project" value="InterPro"/>
</dbReference>
<keyword evidence="2" id="KW-0805">Transcription regulation</keyword>
<organism evidence="7 8">
    <name type="scientific">Strigamia maritima</name>
    <name type="common">European centipede</name>
    <name type="synonym">Geophilus maritimus</name>
    <dbReference type="NCBI Taxonomy" id="126957"/>
    <lineage>
        <taxon>Eukaryota</taxon>
        <taxon>Metazoa</taxon>
        <taxon>Ecdysozoa</taxon>
        <taxon>Arthropoda</taxon>
        <taxon>Myriapoda</taxon>
        <taxon>Chilopoda</taxon>
        <taxon>Pleurostigmophora</taxon>
        <taxon>Geophilomorpha</taxon>
        <taxon>Linotaeniidae</taxon>
        <taxon>Strigamia</taxon>
    </lineage>
</organism>
<dbReference type="FunFam" id="4.10.280.10:FF:000010">
    <property type="entry name" value="Scleraxis bHLH transcription factor"/>
    <property type="match status" value="1"/>
</dbReference>
<evidence type="ECO:0000313" key="8">
    <source>
        <dbReference type="Proteomes" id="UP000014500"/>
    </source>
</evidence>
<evidence type="ECO:0000256" key="4">
    <source>
        <dbReference type="ARBA" id="ARBA00023163"/>
    </source>
</evidence>
<dbReference type="EnsemblMetazoa" id="SMAR011914-RA">
    <property type="protein sequence ID" value="SMAR011914-PA"/>
    <property type="gene ID" value="SMAR011914"/>
</dbReference>
<keyword evidence="3" id="KW-0238">DNA-binding</keyword>
<dbReference type="Pfam" id="PF00010">
    <property type="entry name" value="HLH"/>
    <property type="match status" value="1"/>
</dbReference>
<protein>
    <recommendedName>
        <fullName evidence="6">BHLH domain-containing protein</fullName>
    </recommendedName>
</protein>
<dbReference type="PANTHER" id="PTHR23349">
    <property type="entry name" value="BASIC HELIX-LOOP-HELIX TRANSCRIPTION FACTOR, TWIST"/>
    <property type="match status" value="1"/>
</dbReference>
<dbReference type="Gene3D" id="4.10.280.10">
    <property type="entry name" value="Helix-loop-helix DNA-binding domain"/>
    <property type="match status" value="1"/>
</dbReference>
<dbReference type="GO" id="GO:0032502">
    <property type="term" value="P:developmental process"/>
    <property type="evidence" value="ECO:0007669"/>
    <property type="project" value="TreeGrafter"/>
</dbReference>
<dbReference type="SUPFAM" id="SSF47459">
    <property type="entry name" value="HLH, helix-loop-helix DNA-binding domain"/>
    <property type="match status" value="1"/>
</dbReference>
<dbReference type="HOGENOM" id="CLU_119591_0_0_1"/>
<dbReference type="GO" id="GO:0005634">
    <property type="term" value="C:nucleus"/>
    <property type="evidence" value="ECO:0007669"/>
    <property type="project" value="UniProtKB-SubCell"/>
</dbReference>
<comment type="subcellular location">
    <subcellularLocation>
        <location evidence="1">Nucleus</location>
    </subcellularLocation>
</comment>
<dbReference type="GO" id="GO:0000977">
    <property type="term" value="F:RNA polymerase II transcription regulatory region sequence-specific DNA binding"/>
    <property type="evidence" value="ECO:0007669"/>
    <property type="project" value="TreeGrafter"/>
</dbReference>
<dbReference type="InterPro" id="IPR050283">
    <property type="entry name" value="E-box_TF_Regulators"/>
</dbReference>
<dbReference type="Proteomes" id="UP000014500">
    <property type="component" value="Unassembled WGS sequence"/>
</dbReference>
<reference evidence="8" key="1">
    <citation type="submission" date="2011-05" db="EMBL/GenBank/DDBJ databases">
        <authorList>
            <person name="Richards S.R."/>
            <person name="Qu J."/>
            <person name="Jiang H."/>
            <person name="Jhangiani S.N."/>
            <person name="Agravi P."/>
            <person name="Goodspeed R."/>
            <person name="Gross S."/>
            <person name="Mandapat C."/>
            <person name="Jackson L."/>
            <person name="Mathew T."/>
            <person name="Pu L."/>
            <person name="Thornton R."/>
            <person name="Saada N."/>
            <person name="Wilczek-Boney K.B."/>
            <person name="Lee S."/>
            <person name="Kovar C."/>
            <person name="Wu Y."/>
            <person name="Scherer S.E."/>
            <person name="Worley K.C."/>
            <person name="Muzny D.M."/>
            <person name="Gibbs R."/>
        </authorList>
    </citation>
    <scope>NUCLEOTIDE SEQUENCE</scope>
    <source>
        <strain evidence="8">Brora</strain>
    </source>
</reference>
<dbReference type="PROSITE" id="PS50888">
    <property type="entry name" value="BHLH"/>
    <property type="match status" value="1"/>
</dbReference>
<dbReference type="SMART" id="SM00353">
    <property type="entry name" value="HLH"/>
    <property type="match status" value="1"/>
</dbReference>
<evidence type="ECO:0000313" key="7">
    <source>
        <dbReference type="EnsemblMetazoa" id="SMAR011914-PA"/>
    </source>
</evidence>
<dbReference type="EMBL" id="JH432107">
    <property type="status" value="NOT_ANNOTATED_CDS"/>
    <property type="molecule type" value="Genomic_DNA"/>
</dbReference>
<sequence>MSLVSNYSQGFACPSSPDPSLYTATAYYPPPDAGPYYQTWPYATTPTDISPSEYSPGGPMGYGIGPTGSECMQGPLSINSGDGKMISCSIYAAPVPRVRVVKRRVTANKKERRRTLSINSAFTELRDCIPNVPSDTKLSKIKTLRLATSYIAYLMDLLERDDPTDLTDGRGFKAELGRKVDNGREQERRKKEMAMLVHESATSDKKTKGRTGWPQHVWALELKQ</sequence>
<name>T1JDN0_STRMM</name>
<dbReference type="STRING" id="126957.T1JDN0"/>
<dbReference type="InterPro" id="IPR036638">
    <property type="entry name" value="HLH_DNA-bd_sf"/>
</dbReference>
<dbReference type="CDD" id="cd11466">
    <property type="entry name" value="bHLH_TS_HAND"/>
    <property type="match status" value="1"/>
</dbReference>
<dbReference type="AlphaFoldDB" id="T1JDN0"/>
<evidence type="ECO:0000256" key="3">
    <source>
        <dbReference type="ARBA" id="ARBA00023125"/>
    </source>
</evidence>